<dbReference type="InterPro" id="IPR010989">
    <property type="entry name" value="SNARE"/>
</dbReference>
<feature type="region of interest" description="Disordered" evidence="2">
    <location>
        <begin position="150"/>
        <end position="179"/>
    </location>
</feature>
<evidence type="ECO:0000256" key="3">
    <source>
        <dbReference type="SAM" id="Phobius"/>
    </source>
</evidence>
<name>A0A367XX25_9ASCO</name>
<dbReference type="GO" id="GO:0006886">
    <property type="term" value="P:intracellular protein transport"/>
    <property type="evidence" value="ECO:0007669"/>
    <property type="project" value="TreeGrafter"/>
</dbReference>
<dbReference type="Pfam" id="PF05739">
    <property type="entry name" value="SNARE"/>
    <property type="match status" value="1"/>
</dbReference>
<dbReference type="CDD" id="cd15840">
    <property type="entry name" value="SNARE_Qa"/>
    <property type="match status" value="1"/>
</dbReference>
<dbReference type="GO" id="GO:0031201">
    <property type="term" value="C:SNARE complex"/>
    <property type="evidence" value="ECO:0007669"/>
    <property type="project" value="TreeGrafter"/>
</dbReference>
<dbReference type="GO" id="GO:0006896">
    <property type="term" value="P:Golgi to vacuole transport"/>
    <property type="evidence" value="ECO:0007669"/>
    <property type="project" value="TreeGrafter"/>
</dbReference>
<evidence type="ECO:0000256" key="2">
    <source>
        <dbReference type="SAM" id="MobiDB-lite"/>
    </source>
</evidence>
<dbReference type="GO" id="GO:0000149">
    <property type="term" value="F:SNARE binding"/>
    <property type="evidence" value="ECO:0007669"/>
    <property type="project" value="TreeGrafter"/>
</dbReference>
<dbReference type="GO" id="GO:0005484">
    <property type="term" value="F:SNAP receptor activity"/>
    <property type="evidence" value="ECO:0007669"/>
    <property type="project" value="TreeGrafter"/>
</dbReference>
<dbReference type="GO" id="GO:0048278">
    <property type="term" value="P:vesicle docking"/>
    <property type="evidence" value="ECO:0007669"/>
    <property type="project" value="TreeGrafter"/>
</dbReference>
<evidence type="ECO:0000256" key="1">
    <source>
        <dbReference type="ARBA" id="ARBA00009063"/>
    </source>
</evidence>
<dbReference type="Proteomes" id="UP000253472">
    <property type="component" value="Unassembled WGS sequence"/>
</dbReference>
<protein>
    <submittedName>
        <fullName evidence="5">Syntaxin-21</fullName>
    </submittedName>
</protein>
<sequence length="286" mass="32593">MSFANIDLEAQREPLLKDNSNPNYTSPDELDVIINKTSQQLQVFGGLISQFDNQRRQIGTKRDTIELRDGVDVLIDKISNMDRAILSLITNLSGSIHQQSKSKTNTGISNRHMVIEERLSGQYKELDSAFNRSVRIYQEKKRNTPVVVKAPVAQQDSERDTAKEQDSQKRGAVQEQTQMDQDLIDQTELQYHLLLTEERNREIEQVTEGIMEVNSIFKDLSQLVHQQGEQLNTIEDNVLQLHGNTQQASTELTKANEYQKKRGKWSCILLVALCIFLLVIVLAVIS</sequence>
<comment type="caution">
    <text evidence="5">The sequence shown here is derived from an EMBL/GenBank/DDBJ whole genome shotgun (WGS) entry which is preliminary data.</text>
</comment>
<comment type="similarity">
    <text evidence="1">Belongs to the syntaxin family.</text>
</comment>
<dbReference type="Gene3D" id="1.20.5.110">
    <property type="match status" value="1"/>
</dbReference>
<dbReference type="GO" id="GO:0006906">
    <property type="term" value="P:vesicle fusion"/>
    <property type="evidence" value="ECO:0007669"/>
    <property type="project" value="TreeGrafter"/>
</dbReference>
<dbReference type="InterPro" id="IPR006011">
    <property type="entry name" value="Syntaxin_N"/>
</dbReference>
<dbReference type="STRING" id="5486.A0A367XX25"/>
<gene>
    <name evidence="5" type="primary">SYP21</name>
    <name evidence="5" type="ORF">Cantr_06368</name>
</gene>
<keyword evidence="3" id="KW-1133">Transmembrane helix</keyword>
<dbReference type="GO" id="GO:0012505">
    <property type="term" value="C:endomembrane system"/>
    <property type="evidence" value="ECO:0007669"/>
    <property type="project" value="TreeGrafter"/>
</dbReference>
<dbReference type="EMBL" id="QLNQ01000028">
    <property type="protein sequence ID" value="RCK58166.1"/>
    <property type="molecule type" value="Genomic_DNA"/>
</dbReference>
<dbReference type="OrthoDB" id="364348at2759"/>
<feature type="domain" description="T-SNARE coiled-coil homology" evidence="4">
    <location>
        <begin position="193"/>
        <end position="255"/>
    </location>
</feature>
<dbReference type="InterPro" id="IPR000727">
    <property type="entry name" value="T_SNARE_dom"/>
</dbReference>
<dbReference type="SMART" id="SM00397">
    <property type="entry name" value="t_SNARE"/>
    <property type="match status" value="1"/>
</dbReference>
<evidence type="ECO:0000259" key="4">
    <source>
        <dbReference type="PROSITE" id="PS50192"/>
    </source>
</evidence>
<evidence type="ECO:0000313" key="5">
    <source>
        <dbReference type="EMBL" id="RCK58166.1"/>
    </source>
</evidence>
<keyword evidence="6" id="KW-1185">Reference proteome</keyword>
<dbReference type="PANTHER" id="PTHR19957:SF418">
    <property type="entry name" value="SNAP RECEPTOR"/>
    <property type="match status" value="1"/>
</dbReference>
<feature type="transmembrane region" description="Helical" evidence="3">
    <location>
        <begin position="265"/>
        <end position="285"/>
    </location>
</feature>
<feature type="compositionally biased region" description="Basic and acidic residues" evidence="2">
    <location>
        <begin position="156"/>
        <end position="169"/>
    </location>
</feature>
<dbReference type="Gene3D" id="1.20.58.70">
    <property type="match status" value="1"/>
</dbReference>
<accession>A0A367XX25</accession>
<reference evidence="5 6" key="1">
    <citation type="submission" date="2018-06" db="EMBL/GenBank/DDBJ databases">
        <title>Whole genome sequencing of Candida tropicalis (genome annotated by CSBL at Korea University).</title>
        <authorList>
            <person name="Ahn J."/>
        </authorList>
    </citation>
    <scope>NUCLEOTIDE SEQUENCE [LARGE SCALE GENOMIC DNA]</scope>
    <source>
        <strain evidence="5 6">ATCC 20962</strain>
    </source>
</reference>
<keyword evidence="3" id="KW-0472">Membrane</keyword>
<proteinExistence type="inferred from homology"/>
<dbReference type="PROSITE" id="PS50192">
    <property type="entry name" value="T_SNARE"/>
    <property type="match status" value="1"/>
</dbReference>
<organism evidence="5 6">
    <name type="scientific">Candida viswanathii</name>
    <dbReference type="NCBI Taxonomy" id="5486"/>
    <lineage>
        <taxon>Eukaryota</taxon>
        <taxon>Fungi</taxon>
        <taxon>Dikarya</taxon>
        <taxon>Ascomycota</taxon>
        <taxon>Saccharomycotina</taxon>
        <taxon>Pichiomycetes</taxon>
        <taxon>Debaryomycetaceae</taxon>
        <taxon>Candida/Lodderomyces clade</taxon>
        <taxon>Candida</taxon>
    </lineage>
</organism>
<dbReference type="Pfam" id="PF14523">
    <property type="entry name" value="Syntaxin_2"/>
    <property type="match status" value="1"/>
</dbReference>
<dbReference type="PANTHER" id="PTHR19957">
    <property type="entry name" value="SYNTAXIN"/>
    <property type="match status" value="1"/>
</dbReference>
<evidence type="ECO:0000313" key="6">
    <source>
        <dbReference type="Proteomes" id="UP000253472"/>
    </source>
</evidence>
<dbReference type="InterPro" id="IPR045242">
    <property type="entry name" value="Syntaxin"/>
</dbReference>
<dbReference type="AlphaFoldDB" id="A0A367XX25"/>
<keyword evidence="3" id="KW-0812">Transmembrane</keyword>
<dbReference type="SUPFAM" id="SSF47661">
    <property type="entry name" value="t-snare proteins"/>
    <property type="match status" value="1"/>
</dbReference>